<protein>
    <submittedName>
        <fullName evidence="2">Uncharacterized protein</fullName>
    </submittedName>
</protein>
<comment type="caution">
    <text evidence="2">The sequence shown here is derived from an EMBL/GenBank/DDBJ whole genome shotgun (WGS) entry which is preliminary data.</text>
</comment>
<sequence>MNHLGAALALGLGLPRDGPDHGFGQIDLLDLHVRNLDAPGVGLRIQRLLDVQVQRFTLCQHLVELMLAQYGAQHGLRELTGGLQIIDHLDHRLLRIHHAQIDHGIDLDRDVVARDHILRRDLQDHGAQIHPDHLLNGGNDEDQSRPLDLPEAPQREDHAALILAKNPDRRRPQANHQHQQD</sequence>
<name>A0A645GED2_9ZZZZ</name>
<evidence type="ECO:0000256" key="1">
    <source>
        <dbReference type="SAM" id="MobiDB-lite"/>
    </source>
</evidence>
<gene>
    <name evidence="2" type="ORF">SDC9_172665</name>
</gene>
<reference evidence="2" key="1">
    <citation type="submission" date="2019-08" db="EMBL/GenBank/DDBJ databases">
        <authorList>
            <person name="Kucharzyk K."/>
            <person name="Murdoch R.W."/>
            <person name="Higgins S."/>
            <person name="Loffler F."/>
        </authorList>
    </citation>
    <scope>NUCLEOTIDE SEQUENCE</scope>
</reference>
<accession>A0A645GED2</accession>
<feature type="region of interest" description="Disordered" evidence="1">
    <location>
        <begin position="128"/>
        <end position="181"/>
    </location>
</feature>
<organism evidence="2">
    <name type="scientific">bioreactor metagenome</name>
    <dbReference type="NCBI Taxonomy" id="1076179"/>
    <lineage>
        <taxon>unclassified sequences</taxon>
        <taxon>metagenomes</taxon>
        <taxon>ecological metagenomes</taxon>
    </lineage>
</organism>
<dbReference type="EMBL" id="VSSQ01074367">
    <property type="protein sequence ID" value="MPN25258.1"/>
    <property type="molecule type" value="Genomic_DNA"/>
</dbReference>
<evidence type="ECO:0000313" key="2">
    <source>
        <dbReference type="EMBL" id="MPN25258.1"/>
    </source>
</evidence>
<dbReference type="AlphaFoldDB" id="A0A645GED2"/>
<proteinExistence type="predicted"/>